<dbReference type="PANTHER" id="PTHR15032">
    <property type="entry name" value="N-ACYL-PHOSPHATIDYLETHANOLAMINE-HYDROLYZING PHOSPHOLIPASE D"/>
    <property type="match status" value="1"/>
</dbReference>
<dbReference type="Pfam" id="PF12706">
    <property type="entry name" value="Lactamase_B_2"/>
    <property type="match status" value="1"/>
</dbReference>
<dbReference type="PANTHER" id="PTHR15032:SF4">
    <property type="entry name" value="N-ACYL-PHOSPHATIDYLETHANOLAMINE-HYDROLYZING PHOSPHOLIPASE D"/>
    <property type="match status" value="1"/>
</dbReference>
<comment type="caution">
    <text evidence="2">The sequence shown here is derived from an EMBL/GenBank/DDBJ whole genome shotgun (WGS) entry which is preliminary data.</text>
</comment>
<accession>A0A7V1LP23</accession>
<dbReference type="SUPFAM" id="SSF56281">
    <property type="entry name" value="Metallo-hydrolase/oxidoreductase"/>
    <property type="match status" value="1"/>
</dbReference>
<dbReference type="Gene3D" id="3.60.15.10">
    <property type="entry name" value="Ribonuclease Z/Hydroxyacylglutathione hydrolase-like"/>
    <property type="match status" value="1"/>
</dbReference>
<gene>
    <name evidence="2" type="ORF">ENJ10_12255</name>
</gene>
<proteinExistence type="predicted"/>
<feature type="domain" description="Metallo-beta-lactamase" evidence="1">
    <location>
        <begin position="104"/>
        <end position="301"/>
    </location>
</feature>
<dbReference type="InterPro" id="IPR036866">
    <property type="entry name" value="RibonucZ/Hydroxyglut_hydro"/>
</dbReference>
<dbReference type="InterPro" id="IPR001279">
    <property type="entry name" value="Metallo-B-lactamas"/>
</dbReference>
<organism evidence="2">
    <name type="scientific">Caldithrix abyssi</name>
    <dbReference type="NCBI Taxonomy" id="187145"/>
    <lineage>
        <taxon>Bacteria</taxon>
        <taxon>Pseudomonadati</taxon>
        <taxon>Calditrichota</taxon>
        <taxon>Calditrichia</taxon>
        <taxon>Calditrichales</taxon>
        <taxon>Calditrichaceae</taxon>
        <taxon>Caldithrix</taxon>
    </lineage>
</organism>
<protein>
    <submittedName>
        <fullName evidence="2">MBL fold metallo-hydrolase</fullName>
    </submittedName>
</protein>
<dbReference type="CDD" id="cd16283">
    <property type="entry name" value="RomA-like_MBL-fold"/>
    <property type="match status" value="1"/>
</dbReference>
<reference evidence="2" key="1">
    <citation type="journal article" date="2020" name="mSystems">
        <title>Genome- and Community-Level Interaction Insights into Carbon Utilization and Element Cycling Functions of Hydrothermarchaeota in Hydrothermal Sediment.</title>
        <authorList>
            <person name="Zhou Z."/>
            <person name="Liu Y."/>
            <person name="Xu W."/>
            <person name="Pan J."/>
            <person name="Luo Z.H."/>
            <person name="Li M."/>
        </authorList>
    </citation>
    <scope>NUCLEOTIDE SEQUENCE [LARGE SCALE GENOMIC DNA]</scope>
    <source>
        <strain evidence="2">HyVt-456</strain>
    </source>
</reference>
<evidence type="ECO:0000259" key="1">
    <source>
        <dbReference type="Pfam" id="PF12706"/>
    </source>
</evidence>
<name>A0A7V1LP23_CALAY</name>
<dbReference type="AlphaFoldDB" id="A0A7V1LP23"/>
<evidence type="ECO:0000313" key="2">
    <source>
        <dbReference type="EMBL" id="HED11455.1"/>
    </source>
</evidence>
<dbReference type="GO" id="GO:0005737">
    <property type="term" value="C:cytoplasm"/>
    <property type="evidence" value="ECO:0007669"/>
    <property type="project" value="TreeGrafter"/>
</dbReference>
<sequence>MARIFFLLLIIIPGMLMAQQKRPAHHSDDGFVNPWPGYENHGLAQVARWMLWDRLVKGSRREDSDSVRFDAGQNDPAFLRANRDALTVTWVGHATLLLQIDGLNILTDPIWSERASPVSFAGPKRLMPPGIDFKELPEIDAVLISHNHYDHLDTETLKKLAAQNDHITFFVPLGLGAFLEDLGIQRYEELDWWQSVRLNGREFIATPTQHFSGRTLWDRDETLWCSWVVIGAKNRFYYAGDTGYFPGFKEIGQRYGPFTLAAIPIGAYRPRWFMSPVHVSPVEAVQAYLDLGARYFIPIHWGTFVLADEPLREPPRLLMETVARRKLNPENFRLLKHGETFIPGKER</sequence>
<dbReference type="EMBL" id="DRLD01000343">
    <property type="protein sequence ID" value="HED11455.1"/>
    <property type="molecule type" value="Genomic_DNA"/>
</dbReference>
<dbReference type="Proteomes" id="UP000886005">
    <property type="component" value="Unassembled WGS sequence"/>
</dbReference>